<sequence>MKDERQELIDKVMKLYDDLMELRKRKQKVTPVSSSKPETP</sequence>
<evidence type="ECO:0000313" key="1">
    <source>
        <dbReference type="EMBL" id="EGC04272.1"/>
    </source>
</evidence>
<evidence type="ECO:0000313" key="2">
    <source>
        <dbReference type="Proteomes" id="UP000004259"/>
    </source>
</evidence>
<reference evidence="1 2" key="1">
    <citation type="submission" date="2011-02" db="EMBL/GenBank/DDBJ databases">
        <authorList>
            <person name="Nelson K.E."/>
            <person name="Sutton G."/>
            <person name="Torralba M."/>
            <person name="Durkin S."/>
            <person name="Harkins D."/>
            <person name="Montgomery R."/>
            <person name="Ziemer C."/>
            <person name="Klaassens E."/>
            <person name="Ocuiv P."/>
            <person name="Morrison M."/>
        </authorList>
    </citation>
    <scope>NUCLEOTIDE SEQUENCE [LARGE SCALE GENOMIC DNA]</scope>
    <source>
        <strain evidence="1 2">8</strain>
    </source>
</reference>
<proteinExistence type="predicted"/>
<dbReference type="EMBL" id="ADKM02000031">
    <property type="protein sequence ID" value="EGC04272.1"/>
    <property type="molecule type" value="Genomic_DNA"/>
</dbReference>
<organism evidence="1 2">
    <name type="scientific">Ruminococcus albus 8</name>
    <dbReference type="NCBI Taxonomy" id="246199"/>
    <lineage>
        <taxon>Bacteria</taxon>
        <taxon>Bacillati</taxon>
        <taxon>Bacillota</taxon>
        <taxon>Clostridia</taxon>
        <taxon>Eubacteriales</taxon>
        <taxon>Oscillospiraceae</taxon>
        <taxon>Ruminococcus</taxon>
    </lineage>
</organism>
<gene>
    <name evidence="1" type="ORF">CUS_5583</name>
</gene>
<keyword evidence="2" id="KW-1185">Reference proteome</keyword>
<dbReference type="Proteomes" id="UP000004259">
    <property type="component" value="Unassembled WGS sequence"/>
</dbReference>
<comment type="caution">
    <text evidence="1">The sequence shown here is derived from an EMBL/GenBank/DDBJ whole genome shotgun (WGS) entry which is preliminary data.</text>
</comment>
<protein>
    <submittedName>
        <fullName evidence="1">Uncharacterized protein</fullName>
    </submittedName>
</protein>
<dbReference type="AlphaFoldDB" id="E9S8T8"/>
<name>E9S8T8_RUMAL</name>
<accession>E9S8T8</accession>